<evidence type="ECO:0000313" key="3">
    <source>
        <dbReference type="Proteomes" id="UP000828390"/>
    </source>
</evidence>
<gene>
    <name evidence="2" type="ORF">DPMN_008353</name>
</gene>
<evidence type="ECO:0000313" key="2">
    <source>
        <dbReference type="EMBL" id="KAH3884375.1"/>
    </source>
</evidence>
<dbReference type="SUPFAM" id="SSF47616">
    <property type="entry name" value="GST C-terminal domain-like"/>
    <property type="match status" value="1"/>
</dbReference>
<feature type="domain" description="GST N-terminal" evidence="1">
    <location>
        <begin position="1"/>
        <end position="33"/>
    </location>
</feature>
<protein>
    <recommendedName>
        <fullName evidence="1">GST N-terminal domain-containing protein</fullName>
    </recommendedName>
</protein>
<organism evidence="2 3">
    <name type="scientific">Dreissena polymorpha</name>
    <name type="common">Zebra mussel</name>
    <name type="synonym">Mytilus polymorpha</name>
    <dbReference type="NCBI Taxonomy" id="45954"/>
    <lineage>
        <taxon>Eukaryota</taxon>
        <taxon>Metazoa</taxon>
        <taxon>Spiralia</taxon>
        <taxon>Lophotrochozoa</taxon>
        <taxon>Mollusca</taxon>
        <taxon>Bivalvia</taxon>
        <taxon>Autobranchia</taxon>
        <taxon>Heteroconchia</taxon>
        <taxon>Euheterodonta</taxon>
        <taxon>Imparidentia</taxon>
        <taxon>Neoheterodontei</taxon>
        <taxon>Myida</taxon>
        <taxon>Dreissenoidea</taxon>
        <taxon>Dreissenidae</taxon>
        <taxon>Dreissena</taxon>
    </lineage>
</organism>
<dbReference type="Proteomes" id="UP000828390">
    <property type="component" value="Unassembled WGS sequence"/>
</dbReference>
<sequence length="181" mass="20561">MLRKVSLIDDGGFILAESVAIMRYIAIQYNLSEHWYPRADARPSPRRRVPNWQHLCVRKHCAELFVTFFRSKIPVGRFTKQPLDQQKIQAAREEIAKSVTHIADYFLNGKPLKAGDNTSAADVLGVCEMVQIAAVGEEALYANNEVVVAWVERVKSKLQPHYDECVGKLDGVKKMYENAKE</sequence>
<dbReference type="AlphaFoldDB" id="A0A9D4MVZ2"/>
<dbReference type="InterPro" id="IPR036282">
    <property type="entry name" value="Glutathione-S-Trfase_C_sf"/>
</dbReference>
<dbReference type="Gene3D" id="1.20.1050.10">
    <property type="match status" value="1"/>
</dbReference>
<dbReference type="GO" id="GO:0006749">
    <property type="term" value="P:glutathione metabolic process"/>
    <property type="evidence" value="ECO:0007669"/>
    <property type="project" value="TreeGrafter"/>
</dbReference>
<keyword evidence="3" id="KW-1185">Reference proteome</keyword>
<dbReference type="GO" id="GO:0005737">
    <property type="term" value="C:cytoplasm"/>
    <property type="evidence" value="ECO:0007669"/>
    <property type="project" value="TreeGrafter"/>
</dbReference>
<dbReference type="PROSITE" id="PS50404">
    <property type="entry name" value="GST_NTER"/>
    <property type="match status" value="1"/>
</dbReference>
<comment type="caution">
    <text evidence="2">The sequence shown here is derived from an EMBL/GenBank/DDBJ whole genome shotgun (WGS) entry which is preliminary data.</text>
</comment>
<proteinExistence type="predicted"/>
<dbReference type="PANTHER" id="PTHR43917">
    <property type="match status" value="1"/>
</dbReference>
<reference evidence="2" key="2">
    <citation type="submission" date="2020-11" db="EMBL/GenBank/DDBJ databases">
        <authorList>
            <person name="McCartney M.A."/>
            <person name="Auch B."/>
            <person name="Kono T."/>
            <person name="Mallez S."/>
            <person name="Becker A."/>
            <person name="Gohl D.M."/>
            <person name="Silverstein K.A.T."/>
            <person name="Koren S."/>
            <person name="Bechman K.B."/>
            <person name="Herman A."/>
            <person name="Abrahante J.E."/>
            <person name="Garbe J."/>
        </authorList>
    </citation>
    <scope>NUCLEOTIDE SEQUENCE</scope>
    <source>
        <strain evidence="2">Duluth1</strain>
        <tissue evidence="2">Whole animal</tissue>
    </source>
</reference>
<dbReference type="InterPro" id="IPR004045">
    <property type="entry name" value="Glutathione_S-Trfase_N"/>
</dbReference>
<accession>A0A9D4MVZ2</accession>
<dbReference type="SUPFAM" id="SSF52833">
    <property type="entry name" value="Thioredoxin-like"/>
    <property type="match status" value="1"/>
</dbReference>
<dbReference type="InterPro" id="IPR036249">
    <property type="entry name" value="Thioredoxin-like_sf"/>
</dbReference>
<dbReference type="EMBL" id="JAIWYP010000001">
    <property type="protein sequence ID" value="KAH3884375.1"/>
    <property type="molecule type" value="Genomic_DNA"/>
</dbReference>
<dbReference type="PANTHER" id="PTHR43917:SF8">
    <property type="entry name" value="GH16740P-RELATED"/>
    <property type="match status" value="1"/>
</dbReference>
<dbReference type="GO" id="GO:0004364">
    <property type="term" value="F:glutathione transferase activity"/>
    <property type="evidence" value="ECO:0007669"/>
    <property type="project" value="TreeGrafter"/>
</dbReference>
<name>A0A9D4MVZ2_DREPO</name>
<reference evidence="2" key="1">
    <citation type="journal article" date="2019" name="bioRxiv">
        <title>The Genome of the Zebra Mussel, Dreissena polymorpha: A Resource for Invasive Species Research.</title>
        <authorList>
            <person name="McCartney M.A."/>
            <person name="Auch B."/>
            <person name="Kono T."/>
            <person name="Mallez S."/>
            <person name="Zhang Y."/>
            <person name="Obille A."/>
            <person name="Becker A."/>
            <person name="Abrahante J.E."/>
            <person name="Garbe J."/>
            <person name="Badalamenti J.P."/>
            <person name="Herman A."/>
            <person name="Mangelson H."/>
            <person name="Liachko I."/>
            <person name="Sullivan S."/>
            <person name="Sone E.D."/>
            <person name="Koren S."/>
            <person name="Silverstein K.A.T."/>
            <person name="Beckman K.B."/>
            <person name="Gohl D.M."/>
        </authorList>
    </citation>
    <scope>NUCLEOTIDE SEQUENCE</scope>
    <source>
        <strain evidence="2">Duluth1</strain>
        <tissue evidence="2">Whole animal</tissue>
    </source>
</reference>
<dbReference type="InterPro" id="IPR051369">
    <property type="entry name" value="GST_Theta"/>
</dbReference>
<evidence type="ECO:0000259" key="1">
    <source>
        <dbReference type="PROSITE" id="PS50404"/>
    </source>
</evidence>